<sequence>MMVEVINDNSSEIIMEEDNITNIEEKFNDVSDNKETDMKRSKSYWNLLEELNKPIFKKNVEEKEESNDQKTLVQLIEKVISNE</sequence>
<reference evidence="1 2" key="1">
    <citation type="submission" date="2017-11" db="EMBL/GenBank/DDBJ databases">
        <title>The genome of Rhizophagus clarus HR1 reveals common genetic basis of auxotrophy among arbuscular mycorrhizal fungi.</title>
        <authorList>
            <person name="Kobayashi Y."/>
        </authorList>
    </citation>
    <scope>NUCLEOTIDE SEQUENCE [LARGE SCALE GENOMIC DNA]</scope>
    <source>
        <strain evidence="1 2">HR1</strain>
    </source>
</reference>
<evidence type="ECO:0000313" key="1">
    <source>
        <dbReference type="EMBL" id="GBB86029.1"/>
    </source>
</evidence>
<accession>A0A2Z6QJQ1</accession>
<dbReference type="Proteomes" id="UP000247702">
    <property type="component" value="Unassembled WGS sequence"/>
</dbReference>
<evidence type="ECO:0000313" key="2">
    <source>
        <dbReference type="Proteomes" id="UP000247702"/>
    </source>
</evidence>
<proteinExistence type="predicted"/>
<dbReference type="AlphaFoldDB" id="A0A2Z6QJQ1"/>
<protein>
    <submittedName>
        <fullName evidence="1">Uncharacterized protein</fullName>
    </submittedName>
</protein>
<organism evidence="1 2">
    <name type="scientific">Rhizophagus clarus</name>
    <dbReference type="NCBI Taxonomy" id="94130"/>
    <lineage>
        <taxon>Eukaryota</taxon>
        <taxon>Fungi</taxon>
        <taxon>Fungi incertae sedis</taxon>
        <taxon>Mucoromycota</taxon>
        <taxon>Glomeromycotina</taxon>
        <taxon>Glomeromycetes</taxon>
        <taxon>Glomerales</taxon>
        <taxon>Glomeraceae</taxon>
        <taxon>Rhizophagus</taxon>
    </lineage>
</organism>
<name>A0A2Z6QJQ1_9GLOM</name>
<dbReference type="EMBL" id="BEXD01000278">
    <property type="protein sequence ID" value="GBB86029.1"/>
    <property type="molecule type" value="Genomic_DNA"/>
</dbReference>
<comment type="caution">
    <text evidence="1">The sequence shown here is derived from an EMBL/GenBank/DDBJ whole genome shotgun (WGS) entry which is preliminary data.</text>
</comment>
<gene>
    <name evidence="1" type="ORF">RclHR1_12480003</name>
</gene>
<keyword evidence="2" id="KW-1185">Reference proteome</keyword>